<accession>A0ABN9QUY4</accession>
<evidence type="ECO:0000313" key="2">
    <source>
        <dbReference type="EMBL" id="CAK0809042.1"/>
    </source>
</evidence>
<organism evidence="2 3">
    <name type="scientific">Prorocentrum cordatum</name>
    <dbReference type="NCBI Taxonomy" id="2364126"/>
    <lineage>
        <taxon>Eukaryota</taxon>
        <taxon>Sar</taxon>
        <taxon>Alveolata</taxon>
        <taxon>Dinophyceae</taxon>
        <taxon>Prorocentrales</taxon>
        <taxon>Prorocentraceae</taxon>
        <taxon>Prorocentrum</taxon>
    </lineage>
</organism>
<evidence type="ECO:0000313" key="3">
    <source>
        <dbReference type="Proteomes" id="UP001189429"/>
    </source>
</evidence>
<sequence>MAALEPGPYACARSDEVGPPGELWHERLILAWVSASLYVVLTPDCDVFIEQLDIASADRSGMRFGPAGGGLPAGLAGGRVHRFAVAPALAELAALLAEGLRRRSWSGKRAGIAPAAVPLPLPAPPAPAALGAVARRRRPRAALALVEVALPSAALDFGGRSAAAVAGELRAVTRLEANADIDAWARERQALPQRGEPRLLARARGAEAAPFLADASLLVRDPSGFPASHERWPVESRVGAGPRSAREHGAISKALELAASTDGLDLANLISMGHLNRRRQLLEEAHAKDPEKADFEGARHFMGEGEMSPGALAAPSLRAHS</sequence>
<proteinExistence type="predicted"/>
<dbReference type="EMBL" id="CAUYUJ010004308">
    <property type="protein sequence ID" value="CAK0809042.1"/>
    <property type="molecule type" value="Genomic_DNA"/>
</dbReference>
<reference evidence="2" key="1">
    <citation type="submission" date="2023-10" db="EMBL/GenBank/DDBJ databases">
        <authorList>
            <person name="Chen Y."/>
            <person name="Shah S."/>
            <person name="Dougan E. K."/>
            <person name="Thang M."/>
            <person name="Chan C."/>
        </authorList>
    </citation>
    <scope>NUCLEOTIDE SEQUENCE [LARGE SCALE GENOMIC DNA]</scope>
</reference>
<name>A0ABN9QUY4_9DINO</name>
<feature type="non-terminal residue" evidence="2">
    <location>
        <position position="321"/>
    </location>
</feature>
<dbReference type="Proteomes" id="UP001189429">
    <property type="component" value="Unassembled WGS sequence"/>
</dbReference>
<gene>
    <name evidence="2" type="ORF">PCOR1329_LOCUS14407</name>
</gene>
<feature type="region of interest" description="Disordered" evidence="1">
    <location>
        <begin position="302"/>
        <end position="321"/>
    </location>
</feature>
<protein>
    <submittedName>
        <fullName evidence="2">Uncharacterized protein</fullName>
    </submittedName>
</protein>
<comment type="caution">
    <text evidence="2">The sequence shown here is derived from an EMBL/GenBank/DDBJ whole genome shotgun (WGS) entry which is preliminary data.</text>
</comment>
<keyword evidence="3" id="KW-1185">Reference proteome</keyword>
<evidence type="ECO:0000256" key="1">
    <source>
        <dbReference type="SAM" id="MobiDB-lite"/>
    </source>
</evidence>